<feature type="repeat" description="ANK" evidence="3">
    <location>
        <begin position="486"/>
        <end position="519"/>
    </location>
</feature>
<reference evidence="7" key="1">
    <citation type="journal article" date="2016" name="Proc. Natl. Acad. Sci. U.S.A.">
        <title>Comparative genomics of biotechnologically important yeasts.</title>
        <authorList>
            <person name="Riley R."/>
            <person name="Haridas S."/>
            <person name="Wolfe K.H."/>
            <person name="Lopes M.R."/>
            <person name="Hittinger C.T."/>
            <person name="Goeker M."/>
            <person name="Salamov A.A."/>
            <person name="Wisecaver J.H."/>
            <person name="Long T.M."/>
            <person name="Calvey C.H."/>
            <person name="Aerts A.L."/>
            <person name="Barry K.W."/>
            <person name="Choi C."/>
            <person name="Clum A."/>
            <person name="Coughlan A.Y."/>
            <person name="Deshpande S."/>
            <person name="Douglass A.P."/>
            <person name="Hanson S.J."/>
            <person name="Klenk H.-P."/>
            <person name="LaButti K.M."/>
            <person name="Lapidus A."/>
            <person name="Lindquist E.A."/>
            <person name="Lipzen A.M."/>
            <person name="Meier-Kolthoff J.P."/>
            <person name="Ohm R.A."/>
            <person name="Otillar R.P."/>
            <person name="Pangilinan J.L."/>
            <person name="Peng Y."/>
            <person name="Rokas A."/>
            <person name="Rosa C.A."/>
            <person name="Scheuner C."/>
            <person name="Sibirny A.A."/>
            <person name="Slot J.C."/>
            <person name="Stielow J.B."/>
            <person name="Sun H."/>
            <person name="Kurtzman C.P."/>
            <person name="Blackwell M."/>
            <person name="Grigoriev I.V."/>
            <person name="Jeffries T.W."/>
        </authorList>
    </citation>
    <scope>NUCLEOTIDE SEQUENCE [LARGE SCALE GENOMIC DNA]</scope>
    <source>
        <strain evidence="7">NRRL Y-1626</strain>
    </source>
</reference>
<comment type="caution">
    <text evidence="6">The sequence shown here is derived from an EMBL/GenBank/DDBJ whole genome shotgun (WGS) entry which is preliminary data.</text>
</comment>
<organism evidence="6 7">
    <name type="scientific">Hanseniaspora valbyensis NRRL Y-1626</name>
    <dbReference type="NCBI Taxonomy" id="766949"/>
    <lineage>
        <taxon>Eukaryota</taxon>
        <taxon>Fungi</taxon>
        <taxon>Dikarya</taxon>
        <taxon>Ascomycota</taxon>
        <taxon>Saccharomycotina</taxon>
        <taxon>Saccharomycetes</taxon>
        <taxon>Saccharomycodales</taxon>
        <taxon>Saccharomycodaceae</taxon>
        <taxon>Hanseniaspora</taxon>
    </lineage>
</organism>
<feature type="compositionally biased region" description="Polar residues" evidence="5">
    <location>
        <begin position="295"/>
        <end position="316"/>
    </location>
</feature>
<feature type="compositionally biased region" description="Polar residues" evidence="5">
    <location>
        <begin position="139"/>
        <end position="165"/>
    </location>
</feature>
<feature type="repeat" description="ANK" evidence="3">
    <location>
        <begin position="555"/>
        <end position="587"/>
    </location>
</feature>
<evidence type="ECO:0000313" key="6">
    <source>
        <dbReference type="EMBL" id="OBA26947.1"/>
    </source>
</evidence>
<gene>
    <name evidence="6" type="ORF">HANVADRAFT_52727</name>
</gene>
<feature type="compositionally biased region" description="Polar residues" evidence="5">
    <location>
        <begin position="850"/>
        <end position="863"/>
    </location>
</feature>
<feature type="region of interest" description="Disordered" evidence="5">
    <location>
        <begin position="929"/>
        <end position="949"/>
    </location>
</feature>
<feature type="compositionally biased region" description="Basic and acidic residues" evidence="5">
    <location>
        <begin position="94"/>
        <end position="108"/>
    </location>
</feature>
<feature type="compositionally biased region" description="Basic and acidic residues" evidence="5">
    <location>
        <begin position="634"/>
        <end position="646"/>
    </location>
</feature>
<feature type="compositionally biased region" description="Polar residues" evidence="5">
    <location>
        <begin position="57"/>
        <end position="69"/>
    </location>
</feature>
<feature type="compositionally biased region" description="Basic and acidic residues" evidence="5">
    <location>
        <begin position="334"/>
        <end position="353"/>
    </location>
</feature>
<evidence type="ECO:0000256" key="5">
    <source>
        <dbReference type="SAM" id="MobiDB-lite"/>
    </source>
</evidence>
<accession>A0A1B7TE10</accession>
<feature type="repeat" description="ANK" evidence="3">
    <location>
        <begin position="763"/>
        <end position="795"/>
    </location>
</feature>
<dbReference type="Gene3D" id="1.25.40.20">
    <property type="entry name" value="Ankyrin repeat-containing domain"/>
    <property type="match status" value="2"/>
</dbReference>
<proteinExistence type="predicted"/>
<dbReference type="SUPFAM" id="SSF48403">
    <property type="entry name" value="Ankyrin repeat"/>
    <property type="match status" value="2"/>
</dbReference>
<feature type="compositionally biased region" description="Acidic residues" evidence="5">
    <location>
        <begin position="673"/>
        <end position="687"/>
    </location>
</feature>
<evidence type="ECO:0000256" key="2">
    <source>
        <dbReference type="ARBA" id="ARBA00023043"/>
    </source>
</evidence>
<feature type="compositionally biased region" description="Low complexity" evidence="5">
    <location>
        <begin position="278"/>
        <end position="289"/>
    </location>
</feature>
<dbReference type="Proteomes" id="UP000092321">
    <property type="component" value="Unassembled WGS sequence"/>
</dbReference>
<dbReference type="InterPro" id="IPR036770">
    <property type="entry name" value="Ankyrin_rpt-contain_sf"/>
</dbReference>
<feature type="region of interest" description="Disordered" evidence="5">
    <location>
        <begin position="824"/>
        <end position="882"/>
    </location>
</feature>
<protein>
    <recommendedName>
        <fullName evidence="8">Ankyrin</fullName>
    </recommendedName>
</protein>
<sequence length="1269" mass="144195">MNNNSNNNNQFDRRSYDSSAKKSFSNYMANRSNSTNTNNRSGYNNKYNNNNNHNDRFSGQQNNGKNNLITADLPDRNATTFDLSAAVMMGLQQHQEKNDDHSKEKPKSNPENVYLPRKQTNTNSNNYNLNKSYNHDNSKPQNMKNNYQQGFQSNQQPSTSRFQNKYNQNENTRWNNNNSGNKSSPSLSMNRGPIVPGNLNSRYSGNMGNYNSNKNHQPRSRFQGGSTYVPNNNNNKNTSTNSGGNSSYYRPNSSRFESSNLSKYGIQNNYQRSEYKPNTYNNNNSYTGNMDLRPTSPSVASENERYSQSNTTTSTADTHHSIKDVTKTQSSNKNVDKNRNTNVESVHKNEPSNEKSTISLINTQNDNSKNDDDEFIKLPLKKKQIIDDDEDLNVDEVNASEIETDAMDTPLKPRQKALDDTIKTKIKTELKPTNITEIKKETSNEGKKSLISEIEAEAKYFSSLQGNTTNKHPITQRQVSIKRDPYGKTKLHTAVNKNDLATVKKLIEEQGYDPNLQDYAGMTALHSACAKGFYKIVGYLVSLPNINMDLVTEDNSETALFDACVKLEVDIVKLLLQHNSKISIENSENKNVLVYMKEALEDEDYEDEEDKEDLIKIIALLERYWPIVETTENNESKKHIHSTDHNRSKKYNNTGDNEHRSNATISHKRDDNNGSEDEESDDGDDDDELEFDILDIASKYGKDKFYKASCKGDYNYVGQFLQNGGRPDKESFIECCKRGHMDLISLFLALTTMNVNMKISHSNGKNLLMLCCGRGNFDVVKLLVDSGADFMHLDDDGNDVLYYVKRNKKAGWEKESEFLQKKIDSKGGISRKRKEVSVPISPKRVIKPKSSANTPNSPLAKNNSKSKDLSRSPSTATSRNLDNAANSIKRKFYQLNEDDIVEPLTPVDVVTATVAPAKIKKQPIIKKIKLGGNDESPSSSIPPASLNKTNSETSVVNIGATDSALPGSAVGGSISVSNVDKVAIAESKEPADSMATTPIEDMKQQKTREIFEQMEKYEQIKKEKEQALINKQLEEERLMEEEKQNAIKLKEQEFLSLSGNLLCMGLQSVTNDDKPISLPFLTNVGPIYYRLINDQIYVLNAQFYYIFNGNKILSGINNTIPITNKDYELNKIWSFYKDLFLLGYKNDTKLMEFYETEILSVDSLDYKLQFETYQKSLLDNIELTWVPLNDILAKIVDDSQYKHVISYLLNNMIEIYYEKKTNKDIIKKSDGEMKKEDKVNKQGIYYNDLPAKLKYRPIMKEIINNKPLW</sequence>
<feature type="region of interest" description="Disordered" evidence="5">
    <location>
        <begin position="634"/>
        <end position="687"/>
    </location>
</feature>
<keyword evidence="4" id="KW-0175">Coiled coil</keyword>
<feature type="compositionally biased region" description="Basic and acidic residues" evidence="5">
    <location>
        <begin position="656"/>
        <end position="672"/>
    </location>
</feature>
<feature type="compositionally biased region" description="Polar residues" evidence="5">
    <location>
        <begin position="935"/>
        <end position="949"/>
    </location>
</feature>
<feature type="coiled-coil region" evidence="4">
    <location>
        <begin position="1003"/>
        <end position="1053"/>
    </location>
</feature>
<feature type="region of interest" description="Disordered" evidence="5">
    <location>
        <begin position="1"/>
        <end position="20"/>
    </location>
</feature>
<feature type="compositionally biased region" description="Polar residues" evidence="5">
    <location>
        <begin position="248"/>
        <end position="272"/>
    </location>
</feature>
<dbReference type="EMBL" id="LXPE01000012">
    <property type="protein sequence ID" value="OBA26947.1"/>
    <property type="molecule type" value="Genomic_DNA"/>
</dbReference>
<dbReference type="SMART" id="SM00248">
    <property type="entry name" value="ANK"/>
    <property type="match status" value="5"/>
</dbReference>
<keyword evidence="2 3" id="KW-0040">ANK repeat</keyword>
<dbReference type="OrthoDB" id="3973215at2759"/>
<feature type="compositionally biased region" description="Basic and acidic residues" evidence="5">
    <location>
        <begin position="11"/>
        <end position="20"/>
    </location>
</feature>
<dbReference type="PROSITE" id="PS50297">
    <property type="entry name" value="ANK_REP_REGION"/>
    <property type="match status" value="2"/>
</dbReference>
<dbReference type="InterPro" id="IPR002110">
    <property type="entry name" value="Ankyrin_rpt"/>
</dbReference>
<keyword evidence="1" id="KW-0677">Repeat</keyword>
<dbReference type="Pfam" id="PF12796">
    <property type="entry name" value="Ank_2"/>
    <property type="match status" value="2"/>
</dbReference>
<evidence type="ECO:0000313" key="7">
    <source>
        <dbReference type="Proteomes" id="UP000092321"/>
    </source>
</evidence>
<feature type="compositionally biased region" description="Basic and acidic residues" evidence="5">
    <location>
        <begin position="317"/>
        <end position="326"/>
    </location>
</feature>
<name>A0A1B7TE10_9ASCO</name>
<feature type="compositionally biased region" description="Polar residues" evidence="5">
    <location>
        <begin position="871"/>
        <end position="882"/>
    </location>
</feature>
<evidence type="ECO:0000256" key="1">
    <source>
        <dbReference type="ARBA" id="ARBA00022737"/>
    </source>
</evidence>
<feature type="compositionally biased region" description="Polar residues" evidence="5">
    <location>
        <begin position="198"/>
        <end position="215"/>
    </location>
</feature>
<dbReference type="PANTHER" id="PTHR24198">
    <property type="entry name" value="ANKYRIN REPEAT AND PROTEIN KINASE DOMAIN-CONTAINING PROTEIN"/>
    <property type="match status" value="1"/>
</dbReference>
<evidence type="ECO:0008006" key="8">
    <source>
        <dbReference type="Google" id="ProtNLM"/>
    </source>
</evidence>
<dbReference type="PROSITE" id="PS50088">
    <property type="entry name" value="ANK_REPEAT"/>
    <property type="match status" value="3"/>
</dbReference>
<evidence type="ECO:0000256" key="3">
    <source>
        <dbReference type="PROSITE-ProRule" id="PRU00023"/>
    </source>
</evidence>
<feature type="compositionally biased region" description="Low complexity" evidence="5">
    <location>
        <begin position="120"/>
        <end position="132"/>
    </location>
</feature>
<keyword evidence="7" id="KW-1185">Reference proteome</keyword>
<feature type="region of interest" description="Disordered" evidence="5">
    <location>
        <begin position="28"/>
        <end position="72"/>
    </location>
</feature>
<feature type="compositionally biased region" description="Low complexity" evidence="5">
    <location>
        <begin position="166"/>
        <end position="190"/>
    </location>
</feature>
<feature type="region of interest" description="Disordered" evidence="5">
    <location>
        <begin position="93"/>
        <end position="356"/>
    </location>
</feature>
<dbReference type="PANTHER" id="PTHR24198:SF165">
    <property type="entry name" value="ANKYRIN REPEAT-CONTAINING PROTEIN-RELATED"/>
    <property type="match status" value="1"/>
</dbReference>
<evidence type="ECO:0000256" key="4">
    <source>
        <dbReference type="SAM" id="Coils"/>
    </source>
</evidence>
<dbReference type="AlphaFoldDB" id="A0A1B7TE10"/>
<feature type="compositionally biased region" description="Low complexity" evidence="5">
    <location>
        <begin position="231"/>
        <end position="247"/>
    </location>
</feature>
<feature type="compositionally biased region" description="Low complexity" evidence="5">
    <location>
        <begin position="30"/>
        <end position="52"/>
    </location>
</feature>